<dbReference type="Pfam" id="PF00646">
    <property type="entry name" value="F-box"/>
    <property type="match status" value="1"/>
</dbReference>
<accession>A0A8R1Z274</accession>
<protein>
    <submittedName>
        <fullName evidence="1">F-box domain-containing protein</fullName>
    </submittedName>
</protein>
<evidence type="ECO:0000313" key="1">
    <source>
        <dbReference type="EnsemblMetazoa" id="PPA42160.1"/>
    </source>
</evidence>
<dbReference type="SUPFAM" id="SSF81383">
    <property type="entry name" value="F-box domain"/>
    <property type="match status" value="1"/>
</dbReference>
<organism evidence="1 2">
    <name type="scientific">Pristionchus pacificus</name>
    <name type="common">Parasitic nematode worm</name>
    <dbReference type="NCBI Taxonomy" id="54126"/>
    <lineage>
        <taxon>Eukaryota</taxon>
        <taxon>Metazoa</taxon>
        <taxon>Ecdysozoa</taxon>
        <taxon>Nematoda</taxon>
        <taxon>Chromadorea</taxon>
        <taxon>Rhabditida</taxon>
        <taxon>Rhabditina</taxon>
        <taxon>Diplogasteromorpha</taxon>
        <taxon>Diplogasteroidea</taxon>
        <taxon>Neodiplogasteridae</taxon>
        <taxon>Pristionchus</taxon>
    </lineage>
</organism>
<proteinExistence type="predicted"/>
<accession>A0A2A6C1H3</accession>
<reference evidence="1" key="2">
    <citation type="submission" date="2022-06" db="UniProtKB">
        <authorList>
            <consortium name="EnsemblMetazoa"/>
        </authorList>
    </citation>
    <scope>IDENTIFICATION</scope>
    <source>
        <strain evidence="1">PS312</strain>
    </source>
</reference>
<dbReference type="InterPro" id="IPR001810">
    <property type="entry name" value="F-box_dom"/>
</dbReference>
<dbReference type="EnsemblMetazoa" id="PPA42160.1">
    <property type="protein sequence ID" value="PPA42160.1"/>
    <property type="gene ID" value="WBGene00280529"/>
</dbReference>
<gene>
    <name evidence="1" type="primary">WBGene00280529</name>
</gene>
<reference evidence="2" key="1">
    <citation type="journal article" date="2008" name="Nat. Genet.">
        <title>The Pristionchus pacificus genome provides a unique perspective on nematode lifestyle and parasitism.</title>
        <authorList>
            <person name="Dieterich C."/>
            <person name="Clifton S.W."/>
            <person name="Schuster L.N."/>
            <person name="Chinwalla A."/>
            <person name="Delehaunty K."/>
            <person name="Dinkelacker I."/>
            <person name="Fulton L."/>
            <person name="Fulton R."/>
            <person name="Godfrey J."/>
            <person name="Minx P."/>
            <person name="Mitreva M."/>
            <person name="Roeseler W."/>
            <person name="Tian H."/>
            <person name="Witte H."/>
            <person name="Yang S.P."/>
            <person name="Wilson R.K."/>
            <person name="Sommer R.J."/>
        </authorList>
    </citation>
    <scope>NUCLEOTIDE SEQUENCE [LARGE SCALE GENOMIC DNA]</scope>
    <source>
        <strain evidence="2">PS312</strain>
    </source>
</reference>
<evidence type="ECO:0000313" key="2">
    <source>
        <dbReference type="Proteomes" id="UP000005239"/>
    </source>
</evidence>
<name>A0A2A6C1H3_PRIPA</name>
<keyword evidence="2" id="KW-1185">Reference proteome</keyword>
<sequence length="288" mass="33519">MCIDFYPPEILKMITDHLSYDDHLALSQTCRRLYAFSPSCEIDTLKLNKDYPLPIDGDNLKHLSSILTNCIIDKVTLVIGKMTETNFDEIINFLDTVHATKVDFVLPKRPNLSVLSPLLRDDFASRLVRAGIEEVTFSSYRFILPENESKEERVKSQFVSRLLQRLFNAGIKNVVVDYDGLLNETIHNREQLDILLKETEEFKKPLLLRLNFPQKAPHNLGCFSEDNEALGRRVRVFEWKNTNRVPWSDNRICHSITLEYVAKDDKSPHNTRKEDVRIQAPTFRQRIE</sequence>
<dbReference type="InterPro" id="IPR036047">
    <property type="entry name" value="F-box-like_dom_sf"/>
</dbReference>
<dbReference type="Proteomes" id="UP000005239">
    <property type="component" value="Unassembled WGS sequence"/>
</dbReference>
<dbReference type="AlphaFoldDB" id="A0A2A6C1H3"/>